<keyword evidence="3" id="KW-0645">Protease</keyword>
<feature type="domain" description="Bacterial Ig" evidence="2">
    <location>
        <begin position="581"/>
        <end position="658"/>
    </location>
</feature>
<accession>A0ABC9VAU4</accession>
<comment type="caution">
    <text evidence="3">The sequence shown here is derived from an EMBL/GenBank/DDBJ whole genome shotgun (WGS) entry which is preliminary data.</text>
</comment>
<dbReference type="AlphaFoldDB" id="A0ABC9VAU4"/>
<protein>
    <submittedName>
        <fullName evidence="3">Cell wall-associated protease</fullName>
    </submittedName>
</protein>
<dbReference type="InterPro" id="IPR041498">
    <property type="entry name" value="Big_6"/>
</dbReference>
<evidence type="ECO:0000313" key="3">
    <source>
        <dbReference type="EMBL" id="EZP75254.1"/>
    </source>
</evidence>
<dbReference type="NCBIfam" id="NF033510">
    <property type="entry name" value="Ca_tandemer"/>
    <property type="match status" value="1"/>
</dbReference>
<evidence type="ECO:0000313" key="4">
    <source>
        <dbReference type="Proteomes" id="UP000023566"/>
    </source>
</evidence>
<keyword evidence="3" id="KW-0378">Hydrolase</keyword>
<dbReference type="RefSeq" id="WP_043906206.1">
    <property type="nucleotide sequence ID" value="NZ_CM002692.1"/>
</dbReference>
<feature type="domain" description="Glycosyl hydrolase family 98 putative carbohydrate-binding module" evidence="1">
    <location>
        <begin position="92"/>
        <end position="178"/>
    </location>
</feature>
<evidence type="ECO:0000259" key="2">
    <source>
        <dbReference type="Pfam" id="PF17936"/>
    </source>
</evidence>
<keyword evidence="4" id="KW-1185">Reference proteome</keyword>
<dbReference type="Gene3D" id="2.60.120.1060">
    <property type="entry name" value="NPCBM/NEW2 domain"/>
    <property type="match status" value="3"/>
</dbReference>
<gene>
    <name evidence="3" type="ORF">H839_17178</name>
</gene>
<evidence type="ECO:0000259" key="1">
    <source>
        <dbReference type="Pfam" id="PF08305"/>
    </source>
</evidence>
<sequence>MKTVTKHLFILFISFLFSIMYFTPSFTENAHAAGNVLKLTSDLLSSSTDDDLYWDEWSDSESFEDSNGRVIDEGFGFEPSYYNEGWMYAEFDIHDYNYTTLETTISLENKWRTGDRGKTEFVIYADNQKIFSKTFTNKTPSQQLKLPIPKGTAKLTFYVLMEKGSQGNHGAIFGYPRLTNALPPSPSVDKLSLVRNIGAAETSYYRDVYFWDWGNRGPFELTDGSLVPTAVAFEPYFNDTTRMYAAFKVEDYTDDYSTLETQISLENGWRTGDLGKTEAIIYADNVKLYSKTFTNTTPIQNVKLSLPKGTKYITFFAVQEHGNQGNHGLIFVDPVLTKERSFLPADHSLALAEIGTSETSYYRDVYYGKWYSLAFQMAEGNLVARGYGLSPYFDDASETYATFYVGDYQYPTLETKISLDNKWRTGDRGKSVVYIYADDKLIYNKTFDNKTPTQNVIAAIPSKTEYIQFRVRHLRGKSGLTHGVIFENPLLTNRPNPPSVNEITDKTTIVTGKARPNTLVKIKVNGKTIASTKANSSGTFSVKIPIQKQGTEVFITATNIEENKESIPTKIVVKKAVTITAPQVNPVSDRDTKVTGKTKAGAKVIVKAGSVTLGEATAGKDGKFSITIKAQKAGTVLLVIAMDKTNNTSATTKVTVQDKTPPIAPQVNRVTDRDTKVTGKTEANAKVVVKAGKNKLGEAKAGKDGRFSVKIKAQKAGTILEVVSIDASGNISKGTKIKVQK</sequence>
<dbReference type="Pfam" id="PF17936">
    <property type="entry name" value="Big_6"/>
    <property type="match status" value="3"/>
</dbReference>
<organism evidence="3 4">
    <name type="scientific">Parageobacillus genomosp. 1</name>
    <dbReference type="NCBI Taxonomy" id="1295642"/>
    <lineage>
        <taxon>Bacteria</taxon>
        <taxon>Bacillati</taxon>
        <taxon>Bacillota</taxon>
        <taxon>Bacilli</taxon>
        <taxon>Bacillales</taxon>
        <taxon>Anoxybacillaceae</taxon>
        <taxon>Parageobacillus</taxon>
    </lineage>
</organism>
<name>A0ABC9VAU4_9BACL</name>
<dbReference type="InterPro" id="IPR013222">
    <property type="entry name" value="Glyco_hyd_98_carb-bd"/>
</dbReference>
<dbReference type="Proteomes" id="UP000023566">
    <property type="component" value="Chromosome"/>
</dbReference>
<dbReference type="InterPro" id="IPR013783">
    <property type="entry name" value="Ig-like_fold"/>
</dbReference>
<dbReference type="Gene3D" id="2.60.40.10">
    <property type="entry name" value="Immunoglobulins"/>
    <property type="match status" value="3"/>
</dbReference>
<dbReference type="GO" id="GO:0006508">
    <property type="term" value="P:proteolysis"/>
    <property type="evidence" value="ECO:0007669"/>
    <property type="project" value="UniProtKB-KW"/>
</dbReference>
<dbReference type="InterPro" id="IPR008979">
    <property type="entry name" value="Galactose-bd-like_sf"/>
</dbReference>
<feature type="domain" description="Bacterial Ig" evidence="2">
    <location>
        <begin position="662"/>
        <end position="740"/>
    </location>
</feature>
<dbReference type="GO" id="GO:0008233">
    <property type="term" value="F:peptidase activity"/>
    <property type="evidence" value="ECO:0007669"/>
    <property type="project" value="UniProtKB-KW"/>
</dbReference>
<dbReference type="InterPro" id="IPR038637">
    <property type="entry name" value="NPCBM_sf"/>
</dbReference>
<dbReference type="SUPFAM" id="SSF49785">
    <property type="entry name" value="Galactose-binding domain-like"/>
    <property type="match status" value="1"/>
</dbReference>
<feature type="domain" description="Bacterial Ig" evidence="2">
    <location>
        <begin position="495"/>
        <end position="574"/>
    </location>
</feature>
<dbReference type="Pfam" id="PF08305">
    <property type="entry name" value="NPCBM"/>
    <property type="match status" value="1"/>
</dbReference>
<proteinExistence type="predicted"/>
<reference evidence="3 4" key="1">
    <citation type="journal article" date="2014" name="Appl. Microbiol. Biotechnol.">
        <title>Transformable facultative thermophile Geobacillus stearothermophilus NUB3621 as a host strain for metabolic engineering.</title>
        <authorList>
            <person name="Blanchard K."/>
            <person name="Robic S."/>
            <person name="Matsumura I."/>
        </authorList>
    </citation>
    <scope>NUCLEOTIDE SEQUENCE [LARGE SCALE GENOMIC DNA]</scope>
    <source>
        <strain evidence="3 4">NUB3621</strain>
    </source>
</reference>
<dbReference type="EMBL" id="AOTZ01000009">
    <property type="protein sequence ID" value="EZP75254.1"/>
    <property type="molecule type" value="Genomic_DNA"/>
</dbReference>